<dbReference type="InterPro" id="IPR006127">
    <property type="entry name" value="ZnuA-like"/>
</dbReference>
<evidence type="ECO:0000313" key="6">
    <source>
        <dbReference type="EMBL" id="MEY8662919.1"/>
    </source>
</evidence>
<evidence type="ECO:0000256" key="2">
    <source>
        <dbReference type="ARBA" id="ARBA00022448"/>
    </source>
</evidence>
<reference evidence="6 7" key="1">
    <citation type="submission" date="2024-03" db="EMBL/GenBank/DDBJ databases">
        <title>Mouse gut bacterial collection (mGBC) of GemPharmatech.</title>
        <authorList>
            <person name="He Y."/>
            <person name="Dong L."/>
            <person name="Wu D."/>
            <person name="Gao X."/>
            <person name="Lin Z."/>
        </authorList>
    </citation>
    <scope>NUCLEOTIDE SEQUENCE [LARGE SCALE GENOMIC DNA]</scope>
    <source>
        <strain evidence="6 7">15-30</strain>
    </source>
</reference>
<dbReference type="PRINTS" id="PR00690">
    <property type="entry name" value="ADHESNFAMILY"/>
</dbReference>
<evidence type="ECO:0000256" key="5">
    <source>
        <dbReference type="RuleBase" id="RU003512"/>
    </source>
</evidence>
<dbReference type="Pfam" id="PF01297">
    <property type="entry name" value="ZnuA"/>
    <property type="match status" value="1"/>
</dbReference>
<comment type="similarity">
    <text evidence="5">Belongs to the bacterial solute-binding protein 9 family.</text>
</comment>
<evidence type="ECO:0000256" key="1">
    <source>
        <dbReference type="ARBA" id="ARBA00004196"/>
    </source>
</evidence>
<evidence type="ECO:0000313" key="7">
    <source>
        <dbReference type="Proteomes" id="UP001565236"/>
    </source>
</evidence>
<protein>
    <submittedName>
        <fullName evidence="6">Zinc ABC transporter substrate-binding protein</fullName>
    </submittedName>
</protein>
<keyword evidence="2 5" id="KW-0813">Transport</keyword>
<keyword evidence="7" id="KW-1185">Reference proteome</keyword>
<evidence type="ECO:0000256" key="4">
    <source>
        <dbReference type="ARBA" id="ARBA00022729"/>
    </source>
</evidence>
<comment type="subcellular location">
    <subcellularLocation>
        <location evidence="1">Cell envelope</location>
    </subcellularLocation>
</comment>
<evidence type="ECO:0000256" key="3">
    <source>
        <dbReference type="ARBA" id="ARBA00022723"/>
    </source>
</evidence>
<organism evidence="6 7">
    <name type="scientific">Ligilactobacillus faecis</name>
    <dbReference type="NCBI Taxonomy" id="762833"/>
    <lineage>
        <taxon>Bacteria</taxon>
        <taxon>Bacillati</taxon>
        <taxon>Bacillota</taxon>
        <taxon>Bacilli</taxon>
        <taxon>Lactobacillales</taxon>
        <taxon>Lactobacillaceae</taxon>
        <taxon>Ligilactobacillus</taxon>
    </lineage>
</organism>
<dbReference type="EMBL" id="JBCLUF010000034">
    <property type="protein sequence ID" value="MEY8662919.1"/>
    <property type="molecule type" value="Genomic_DNA"/>
</dbReference>
<proteinExistence type="inferred from homology"/>
<dbReference type="PANTHER" id="PTHR42953:SF1">
    <property type="entry name" value="METAL-BINDING PROTEIN HI_0362-RELATED"/>
    <property type="match status" value="1"/>
</dbReference>
<dbReference type="InterPro" id="IPR006128">
    <property type="entry name" value="Lipoprotein_PsaA-like"/>
</dbReference>
<dbReference type="Proteomes" id="UP001565236">
    <property type="component" value="Unassembled WGS sequence"/>
</dbReference>
<gene>
    <name evidence="6" type="ORF">AALT52_08465</name>
</gene>
<comment type="caution">
    <text evidence="6">The sequence shown here is derived from an EMBL/GenBank/DDBJ whole genome shotgun (WGS) entry which is preliminary data.</text>
</comment>
<accession>A0ABV4DR32</accession>
<dbReference type="Gene3D" id="3.40.50.1980">
    <property type="entry name" value="Nitrogenase molybdenum iron protein domain"/>
    <property type="match status" value="2"/>
</dbReference>
<dbReference type="InterPro" id="IPR050492">
    <property type="entry name" value="Bact_metal-bind_prot9"/>
</dbReference>
<keyword evidence="3" id="KW-0479">Metal-binding</keyword>
<dbReference type="SUPFAM" id="SSF53807">
    <property type="entry name" value="Helical backbone' metal receptor"/>
    <property type="match status" value="1"/>
</dbReference>
<dbReference type="RefSeq" id="WP_369942828.1">
    <property type="nucleotide sequence ID" value="NZ_JBCLUF010000034.1"/>
</dbReference>
<sequence>MSKKFRQLLLTVSSLLLTVIFLGAFQTPLKASSSQINVVTTLDFYGETAKAVLGDHGTVTSLITSPNVDPHDFEPTTKTAKTVAKADLVVYNGAGYDNWVKKLNGKKYLSAASVMKTKDGANEHLWYDPQTMAKLADRLATEFGKMQPQNKASFKQNATKYKKSLAKLTKMLDKIKQNSNNQKVAVSEPVFDYSLNKMGYQIANKHFAKATEEGSDPSYSDIKKLQDDIKNKKISFFVQNTQSDSSVIKNIVKLCHKNKIPVVKVTETLPKDKNYVSWLSSEYQAILDIQQKK</sequence>
<name>A0ABV4DR32_9LACO</name>
<keyword evidence="4" id="KW-0732">Signal</keyword>
<dbReference type="PANTHER" id="PTHR42953">
    <property type="entry name" value="HIGH-AFFINITY ZINC UPTAKE SYSTEM PROTEIN ZNUA-RELATED"/>
    <property type="match status" value="1"/>
</dbReference>